<dbReference type="GO" id="GO:0007165">
    <property type="term" value="P:signal transduction"/>
    <property type="evidence" value="ECO:0007669"/>
    <property type="project" value="UniProtKB-KW"/>
</dbReference>
<dbReference type="PANTHER" id="PTHR32089">
    <property type="entry name" value="METHYL-ACCEPTING CHEMOTAXIS PROTEIN MCPB"/>
    <property type="match status" value="1"/>
</dbReference>
<dbReference type="OrthoDB" id="9806477at2"/>
<dbReference type="Proteomes" id="UP000185999">
    <property type="component" value="Unassembled WGS sequence"/>
</dbReference>
<sequence length="377" mass="40829">MLWLSYPVFLLLYHIGINGVIIALLLTSISSVLLAGFFPAQPLWSLILLPGYLGASSLWLLQSEILRLSKSCQVGAARATPELPGSSEWLLLQPLTRQFRQLLNMSNRQQLLLQQRLEEISHSSQELEQSAISVTQSAERQSDAAGTAAAAVEELNVSIHEVTRLADASRQTSVDASKQLEDGIYHLRELVLSVAGIVEQAVATNVLMNELSNNSQQISQMSSVIQGIADQTNLLSLNAAIEAARAGESGRGFAVVADEVRTLARHSQESAAEITLSIKTVQQHIASTSAKMSDLSAHAEHSLRSSEVVGSRLDQAYSRTQELTEQVLQVAVSTEQQSLAVTEIATLADQVSQGNIDNLHAADQTRTIARHLAQLTE</sequence>
<evidence type="ECO:0000256" key="6">
    <source>
        <dbReference type="PROSITE-ProRule" id="PRU00284"/>
    </source>
</evidence>
<dbReference type="GO" id="GO:0016020">
    <property type="term" value="C:membrane"/>
    <property type="evidence" value="ECO:0007669"/>
    <property type="project" value="UniProtKB-SubCell"/>
</dbReference>
<keyword evidence="2 7" id="KW-0812">Transmembrane</keyword>
<dbReference type="Gene3D" id="1.10.287.950">
    <property type="entry name" value="Methyl-accepting chemotaxis protein"/>
    <property type="match status" value="1"/>
</dbReference>
<dbReference type="SUPFAM" id="SSF58104">
    <property type="entry name" value="Methyl-accepting chemotaxis protein (MCP) signaling domain"/>
    <property type="match status" value="1"/>
</dbReference>
<keyword evidence="10" id="KW-1185">Reference proteome</keyword>
<gene>
    <name evidence="9" type="ORF">SAMN05421760_10441</name>
</gene>
<comment type="subcellular location">
    <subcellularLocation>
        <location evidence="1">Membrane</location>
        <topology evidence="1">Multi-pass membrane protein</topology>
    </subcellularLocation>
</comment>
<evidence type="ECO:0000256" key="7">
    <source>
        <dbReference type="SAM" id="Phobius"/>
    </source>
</evidence>
<evidence type="ECO:0000256" key="5">
    <source>
        <dbReference type="ARBA" id="ARBA00023224"/>
    </source>
</evidence>
<dbReference type="SMART" id="SM00283">
    <property type="entry name" value="MA"/>
    <property type="match status" value="1"/>
</dbReference>
<dbReference type="STRING" id="619304.SAMN05421760_10441"/>
<organism evidence="9 10">
    <name type="scientific">Neptunomonas antarctica</name>
    <dbReference type="NCBI Taxonomy" id="619304"/>
    <lineage>
        <taxon>Bacteria</taxon>
        <taxon>Pseudomonadati</taxon>
        <taxon>Pseudomonadota</taxon>
        <taxon>Gammaproteobacteria</taxon>
        <taxon>Oceanospirillales</taxon>
        <taxon>Oceanospirillaceae</taxon>
        <taxon>Neptunomonas</taxon>
    </lineage>
</organism>
<evidence type="ECO:0000256" key="2">
    <source>
        <dbReference type="ARBA" id="ARBA00022692"/>
    </source>
</evidence>
<evidence type="ECO:0000313" key="9">
    <source>
        <dbReference type="EMBL" id="SIS73375.1"/>
    </source>
</evidence>
<dbReference type="Pfam" id="PF00015">
    <property type="entry name" value="MCPsignal"/>
    <property type="match status" value="1"/>
</dbReference>
<evidence type="ECO:0000313" key="10">
    <source>
        <dbReference type="Proteomes" id="UP000185999"/>
    </source>
</evidence>
<evidence type="ECO:0000256" key="4">
    <source>
        <dbReference type="ARBA" id="ARBA00023136"/>
    </source>
</evidence>
<evidence type="ECO:0000256" key="3">
    <source>
        <dbReference type="ARBA" id="ARBA00022989"/>
    </source>
</evidence>
<dbReference type="AlphaFoldDB" id="A0A1N7LHQ7"/>
<feature type="transmembrane region" description="Helical" evidence="7">
    <location>
        <begin position="43"/>
        <end position="61"/>
    </location>
</feature>
<proteinExistence type="predicted"/>
<feature type="transmembrane region" description="Helical" evidence="7">
    <location>
        <begin position="12"/>
        <end position="37"/>
    </location>
</feature>
<evidence type="ECO:0000256" key="1">
    <source>
        <dbReference type="ARBA" id="ARBA00004141"/>
    </source>
</evidence>
<reference evidence="10" key="1">
    <citation type="submission" date="2017-01" db="EMBL/GenBank/DDBJ databases">
        <authorList>
            <person name="Varghese N."/>
            <person name="Submissions S."/>
        </authorList>
    </citation>
    <scope>NUCLEOTIDE SEQUENCE [LARGE SCALE GENOMIC DNA]</scope>
    <source>
        <strain evidence="10">DSM 22306</strain>
    </source>
</reference>
<dbReference type="EMBL" id="FTOE01000004">
    <property type="protein sequence ID" value="SIS73375.1"/>
    <property type="molecule type" value="Genomic_DNA"/>
</dbReference>
<evidence type="ECO:0000259" key="8">
    <source>
        <dbReference type="PROSITE" id="PS50111"/>
    </source>
</evidence>
<feature type="domain" description="Methyl-accepting transducer" evidence="8">
    <location>
        <begin position="116"/>
        <end position="352"/>
    </location>
</feature>
<accession>A0A1N7LHQ7</accession>
<dbReference type="PROSITE" id="PS50111">
    <property type="entry name" value="CHEMOTAXIS_TRANSDUC_2"/>
    <property type="match status" value="1"/>
</dbReference>
<protein>
    <submittedName>
        <fullName evidence="9">Methyl-accepting chemotaxis protein</fullName>
    </submittedName>
</protein>
<keyword evidence="4 7" id="KW-0472">Membrane</keyword>
<dbReference type="GO" id="GO:0006935">
    <property type="term" value="P:chemotaxis"/>
    <property type="evidence" value="ECO:0007669"/>
    <property type="project" value="UniProtKB-ARBA"/>
</dbReference>
<keyword evidence="5 6" id="KW-0807">Transducer</keyword>
<keyword evidence="3 7" id="KW-1133">Transmembrane helix</keyword>
<dbReference type="PANTHER" id="PTHR32089:SF119">
    <property type="entry name" value="METHYL-ACCEPTING CHEMOTAXIS PROTEIN CTPL"/>
    <property type="match status" value="1"/>
</dbReference>
<dbReference type="InterPro" id="IPR004089">
    <property type="entry name" value="MCPsignal_dom"/>
</dbReference>
<name>A0A1N7LHQ7_9GAMM</name>